<dbReference type="AlphaFoldDB" id="A0A086J8S7"/>
<dbReference type="GO" id="GO:0009225">
    <property type="term" value="P:nucleotide-sugar metabolic process"/>
    <property type="evidence" value="ECO:0007669"/>
    <property type="project" value="TreeGrafter"/>
</dbReference>
<organism evidence="8 9">
    <name type="scientific">Toxoplasma gondii p89</name>
    <dbReference type="NCBI Taxonomy" id="943119"/>
    <lineage>
        <taxon>Eukaryota</taxon>
        <taxon>Sar</taxon>
        <taxon>Alveolata</taxon>
        <taxon>Apicomplexa</taxon>
        <taxon>Conoidasida</taxon>
        <taxon>Coccidia</taxon>
        <taxon>Eucoccidiorida</taxon>
        <taxon>Eimeriorina</taxon>
        <taxon>Sarcocystidae</taxon>
        <taxon>Toxoplasma</taxon>
    </lineage>
</organism>
<dbReference type="GO" id="GO:0006282">
    <property type="term" value="P:regulation of DNA repair"/>
    <property type="evidence" value="ECO:0007669"/>
    <property type="project" value="InterPro"/>
</dbReference>
<keyword evidence="5" id="KW-0732">Signal</keyword>
<comment type="similarity">
    <text evidence="1">Belongs to the poly(ADP-ribose) glycohydrolase family.</text>
</comment>
<gene>
    <name evidence="8" type="ORF">TGP89_280380</name>
</gene>
<feature type="active site" evidence="4">
    <location>
        <position position="337"/>
    </location>
</feature>
<evidence type="ECO:0000256" key="3">
    <source>
        <dbReference type="ARBA" id="ARBA00022801"/>
    </source>
</evidence>
<protein>
    <recommendedName>
        <fullName evidence="2">poly(ADP-ribose) glycohydrolase</fullName>
        <ecNumber evidence="2">3.2.1.143</ecNumber>
    </recommendedName>
</protein>
<feature type="active site" evidence="4">
    <location>
        <position position="318"/>
    </location>
</feature>
<dbReference type="OrthoDB" id="329157at2759"/>
<feature type="signal peptide" evidence="5">
    <location>
        <begin position="1"/>
        <end position="22"/>
    </location>
</feature>
<feature type="chain" id="PRO_5001807859" description="poly(ADP-ribose) glycohydrolase" evidence="5">
    <location>
        <begin position="23"/>
        <end position="553"/>
    </location>
</feature>
<evidence type="ECO:0000313" key="8">
    <source>
        <dbReference type="EMBL" id="KFG28545.1"/>
    </source>
</evidence>
<name>A0A086J8S7_TOXGO</name>
<dbReference type="InterPro" id="IPR048362">
    <property type="entry name" value="PARG_helical"/>
</dbReference>
<sequence>MECHVVRLLVSLLILVPCVCMAQTPAQLDLMKKGYPHTGPCFDNPCAILRTPVEEDWGKTKYILNFVASGFGPADPQQLASLQKRLLKLSGNIRTEKNKRILQRGLLNYLEENPGKFFSHDLPFMATLVMRIDELFPNGLQYITPENPQVHLRKIQVFTLIAAAFLGVIPHNQRALLAHHQKKFVMNQNKLDMFYRGFMERKPKFQSVLIYFASMRERLGNCWNEMVKKGFVDMAPCTGTCICSTLEESVSIAPTDELIGFYRQSDKVADFVWSDGSVKGTSASVSIDDIAKSTKALGGFEVFEEGDITTSDGDLQVDFADRYLGGLSMFEGYIAQEELIFIIYPEMLCVMLFSDIMKPNEAVVVKGVERFVFSQGYEWTFQITAAAGDWTELPSNKHFSVQGVVPLDSLGRRNVAIVGIDAVQFHEPNKQYSPVMVNRELMKAAVGFKGDPYELIVSGSRQPIATGLWGCGVFNGDAQLKTLIQWLAASYAGRSMKFYTFSNKSVDGLGLVISKLRRSYATVGNLYKAIQNALSRRSGRLGWSLWKELLYGA</sequence>
<dbReference type="GO" id="GO:0005737">
    <property type="term" value="C:cytoplasm"/>
    <property type="evidence" value="ECO:0007669"/>
    <property type="project" value="TreeGrafter"/>
</dbReference>
<dbReference type="GO" id="GO:0004649">
    <property type="term" value="F:poly(ADP-ribose) glycohydrolase activity"/>
    <property type="evidence" value="ECO:0007669"/>
    <property type="project" value="UniProtKB-EC"/>
</dbReference>
<evidence type="ECO:0000313" key="9">
    <source>
        <dbReference type="Proteomes" id="UP000028828"/>
    </source>
</evidence>
<dbReference type="VEuPathDB" id="ToxoDB:TGP89_280380"/>
<reference evidence="8 9" key="1">
    <citation type="submission" date="2014-03" db="EMBL/GenBank/DDBJ databases">
        <authorList>
            <person name="Sibley D."/>
            <person name="Venepally P."/>
            <person name="Karamycheva S."/>
            <person name="Hadjithomas M."/>
            <person name="Khan A."/>
            <person name="Brunk B."/>
            <person name="Roos D."/>
            <person name="Caler E."/>
            <person name="Lorenzi H."/>
        </authorList>
    </citation>
    <scope>NUCLEOTIDE SEQUENCE [LARGE SCALE GENOMIC DNA]</scope>
    <source>
        <strain evidence="9">p89</strain>
    </source>
</reference>
<evidence type="ECO:0000256" key="2">
    <source>
        <dbReference type="ARBA" id="ARBA00012255"/>
    </source>
</evidence>
<evidence type="ECO:0000256" key="1">
    <source>
        <dbReference type="ARBA" id="ARBA00009545"/>
    </source>
</evidence>
<dbReference type="EMBL" id="AEYI02002352">
    <property type="protein sequence ID" value="KFG28545.1"/>
    <property type="molecule type" value="Genomic_DNA"/>
</dbReference>
<dbReference type="InterPro" id="IPR046372">
    <property type="entry name" value="PARG_cat_C"/>
</dbReference>
<comment type="caution">
    <text evidence="8">The sequence shown here is derived from an EMBL/GenBank/DDBJ whole genome shotgun (WGS) entry which is preliminary data.</text>
</comment>
<feature type="domain" description="PARG helical" evidence="7">
    <location>
        <begin position="111"/>
        <end position="216"/>
    </location>
</feature>
<dbReference type="Pfam" id="PF05028">
    <property type="entry name" value="PARG_cat_C"/>
    <property type="match status" value="1"/>
</dbReference>
<evidence type="ECO:0000256" key="4">
    <source>
        <dbReference type="PIRSR" id="PIRSR607724-1"/>
    </source>
</evidence>
<dbReference type="PANTHER" id="PTHR12837">
    <property type="entry name" value="POLY ADP-RIBOSE GLYCOHYDROLASE"/>
    <property type="match status" value="1"/>
</dbReference>
<dbReference type="GO" id="GO:0005634">
    <property type="term" value="C:nucleus"/>
    <property type="evidence" value="ECO:0007669"/>
    <property type="project" value="TreeGrafter"/>
</dbReference>
<evidence type="ECO:0000259" key="6">
    <source>
        <dbReference type="Pfam" id="PF05028"/>
    </source>
</evidence>
<feature type="domain" description="PARG catalytic Macro" evidence="6">
    <location>
        <begin position="288"/>
        <end position="506"/>
    </location>
</feature>
<dbReference type="EC" id="3.2.1.143" evidence="2"/>
<keyword evidence="3 8" id="KW-0378">Hydrolase</keyword>
<keyword evidence="8" id="KW-0326">Glycosidase</keyword>
<accession>A0A086J8S7</accession>
<dbReference type="Pfam" id="PF20811">
    <property type="entry name" value="PARG_cat_N"/>
    <property type="match status" value="1"/>
</dbReference>
<dbReference type="GO" id="GO:0005975">
    <property type="term" value="P:carbohydrate metabolic process"/>
    <property type="evidence" value="ECO:0007669"/>
    <property type="project" value="InterPro"/>
</dbReference>
<dbReference type="Proteomes" id="UP000028828">
    <property type="component" value="Unassembled WGS sequence"/>
</dbReference>
<proteinExistence type="inferred from homology"/>
<dbReference type="InterPro" id="IPR007724">
    <property type="entry name" value="Poly_GlycHdrlase"/>
</dbReference>
<evidence type="ECO:0000259" key="7">
    <source>
        <dbReference type="Pfam" id="PF20811"/>
    </source>
</evidence>
<evidence type="ECO:0000256" key="5">
    <source>
        <dbReference type="SAM" id="SignalP"/>
    </source>
</evidence>
<feature type="active site" evidence="4">
    <location>
        <position position="338"/>
    </location>
</feature>
<dbReference type="GO" id="GO:1990966">
    <property type="term" value="P:ATP generation from poly-ADP-D-ribose"/>
    <property type="evidence" value="ECO:0007669"/>
    <property type="project" value="TreeGrafter"/>
</dbReference>
<dbReference type="PANTHER" id="PTHR12837:SF0">
    <property type="entry name" value="POLY(ADP-RIBOSE) GLYCOHYDROLASE"/>
    <property type="match status" value="1"/>
</dbReference>